<protein>
    <submittedName>
        <fullName evidence="2">Uncharacterized protein</fullName>
    </submittedName>
</protein>
<evidence type="ECO:0000313" key="2">
    <source>
        <dbReference type="EMBL" id="KAF2270804.1"/>
    </source>
</evidence>
<name>A0A9P4TRU8_9PLEO</name>
<gene>
    <name evidence="2" type="ORF">CC78DRAFT_538533</name>
</gene>
<feature type="region of interest" description="Disordered" evidence="1">
    <location>
        <begin position="232"/>
        <end position="258"/>
    </location>
</feature>
<accession>A0A9P4TRU8</accession>
<evidence type="ECO:0000256" key="1">
    <source>
        <dbReference type="SAM" id="MobiDB-lite"/>
    </source>
</evidence>
<sequence>MADGSSAAQMPNAEGASQATTEQNRSRSFLYPPDSKLLRCSKCNRTLTYITSDGIERLGRTEDHACCACSPFEELYDAMKFADEEFERNRKLALTFRGRFNSLEQVRSAHKHYANFILQLEQPYGYLTESKRVDYMSGKKRRREDESPPSSSRQHSPKRPRRKRVGFHESVIFRSPAEYRDYHAFQRRHRDYEPGRNAAPEGSEWLDTSGIKQTSANYYRRAWNGYRWISETDSEEEDSDDTECEFGPFTPENTPEPLACEPENVGSWAEAQDDKDTFAEKLGLIANSNEDEANKENQVPENPGQDHNYSTPMPSSMQFTPSSFSIPH</sequence>
<feature type="compositionally biased region" description="Acidic residues" evidence="1">
    <location>
        <begin position="232"/>
        <end position="244"/>
    </location>
</feature>
<organism evidence="2 3">
    <name type="scientific">Lojkania enalia</name>
    <dbReference type="NCBI Taxonomy" id="147567"/>
    <lineage>
        <taxon>Eukaryota</taxon>
        <taxon>Fungi</taxon>
        <taxon>Dikarya</taxon>
        <taxon>Ascomycota</taxon>
        <taxon>Pezizomycotina</taxon>
        <taxon>Dothideomycetes</taxon>
        <taxon>Pleosporomycetidae</taxon>
        <taxon>Pleosporales</taxon>
        <taxon>Pleosporales incertae sedis</taxon>
        <taxon>Lojkania</taxon>
    </lineage>
</organism>
<evidence type="ECO:0000313" key="3">
    <source>
        <dbReference type="Proteomes" id="UP000800093"/>
    </source>
</evidence>
<feature type="region of interest" description="Disordered" evidence="1">
    <location>
        <begin position="284"/>
        <end position="328"/>
    </location>
</feature>
<dbReference type="OrthoDB" id="3800892at2759"/>
<dbReference type="AlphaFoldDB" id="A0A9P4TRU8"/>
<proteinExistence type="predicted"/>
<feature type="compositionally biased region" description="Basic residues" evidence="1">
    <location>
        <begin position="155"/>
        <end position="165"/>
    </location>
</feature>
<feature type="region of interest" description="Disordered" evidence="1">
    <location>
        <begin position="1"/>
        <end position="30"/>
    </location>
</feature>
<dbReference type="Proteomes" id="UP000800093">
    <property type="component" value="Unassembled WGS sequence"/>
</dbReference>
<reference evidence="3" key="1">
    <citation type="journal article" date="2020" name="Stud. Mycol.">
        <title>101 Dothideomycetes genomes: A test case for predicting lifestyles and emergence of pathogens.</title>
        <authorList>
            <person name="Haridas S."/>
            <person name="Albert R."/>
            <person name="Binder M."/>
            <person name="Bloem J."/>
            <person name="LaButti K."/>
            <person name="Salamov A."/>
            <person name="Andreopoulos B."/>
            <person name="Baker S."/>
            <person name="Barry K."/>
            <person name="Bills G."/>
            <person name="Bluhm B."/>
            <person name="Cannon C."/>
            <person name="Castanera R."/>
            <person name="Culley D."/>
            <person name="Daum C."/>
            <person name="Ezra D."/>
            <person name="Gonzalez J."/>
            <person name="Henrissat B."/>
            <person name="Kuo A."/>
            <person name="Liang C."/>
            <person name="Lipzen A."/>
            <person name="Lutzoni F."/>
            <person name="Magnuson J."/>
            <person name="Mondo S."/>
            <person name="Nolan M."/>
            <person name="Ohm R."/>
            <person name="Pangilinan J."/>
            <person name="Park H.-J."/>
            <person name="Ramirez L."/>
            <person name="Alfaro M."/>
            <person name="Sun H."/>
            <person name="Tritt A."/>
            <person name="Yoshinaga Y."/>
            <person name="Zwiers L.-H."/>
            <person name="Turgeon B."/>
            <person name="Goodwin S."/>
            <person name="Spatafora J."/>
            <person name="Crous P."/>
            <person name="Grigoriev I."/>
        </authorList>
    </citation>
    <scope>NUCLEOTIDE SEQUENCE [LARGE SCALE GENOMIC DNA]</scope>
    <source>
        <strain evidence="3">CBS 304.66</strain>
    </source>
</reference>
<dbReference type="EMBL" id="ML986578">
    <property type="protein sequence ID" value="KAF2270804.1"/>
    <property type="molecule type" value="Genomic_DNA"/>
</dbReference>
<feature type="compositionally biased region" description="Polar residues" evidence="1">
    <location>
        <begin position="15"/>
        <end position="27"/>
    </location>
</feature>
<keyword evidence="3" id="KW-1185">Reference proteome</keyword>
<comment type="caution">
    <text evidence="2">The sequence shown here is derived from an EMBL/GenBank/DDBJ whole genome shotgun (WGS) entry which is preliminary data.</text>
</comment>
<feature type="region of interest" description="Disordered" evidence="1">
    <location>
        <begin position="136"/>
        <end position="167"/>
    </location>
</feature>
<feature type="compositionally biased region" description="Polar residues" evidence="1">
    <location>
        <begin position="296"/>
        <end position="328"/>
    </location>
</feature>